<dbReference type="InterPro" id="IPR006357">
    <property type="entry name" value="HAD-SF_hydro_IIA"/>
</dbReference>
<dbReference type="GO" id="GO:0016791">
    <property type="term" value="F:phosphatase activity"/>
    <property type="evidence" value="ECO:0007669"/>
    <property type="project" value="InterPro"/>
</dbReference>
<dbReference type="PANTHER" id="PTHR19288:SF93">
    <property type="entry name" value="FI11325P-RELATED"/>
    <property type="match status" value="1"/>
</dbReference>
<dbReference type="NCBIfam" id="TIGR01460">
    <property type="entry name" value="HAD-SF-IIA"/>
    <property type="match status" value="1"/>
</dbReference>
<feature type="binding site" evidence="3">
    <location>
        <position position="255"/>
    </location>
    <ligand>
        <name>substrate</name>
    </ligand>
</feature>
<evidence type="ECO:0000313" key="5">
    <source>
        <dbReference type="EMBL" id="CAG9856561.1"/>
    </source>
</evidence>
<evidence type="ECO:0000256" key="1">
    <source>
        <dbReference type="ARBA" id="ARBA00022801"/>
    </source>
</evidence>
<dbReference type="AlphaFoldDB" id="A0A9N9XJQ8"/>
<dbReference type="InterPro" id="IPR023214">
    <property type="entry name" value="HAD_sf"/>
</dbReference>
<evidence type="ECO:0000313" key="6">
    <source>
        <dbReference type="Proteomes" id="UP001153712"/>
    </source>
</evidence>
<dbReference type="SUPFAM" id="SSF56784">
    <property type="entry name" value="HAD-like"/>
    <property type="match status" value="1"/>
</dbReference>
<evidence type="ECO:0000256" key="2">
    <source>
        <dbReference type="PIRSR" id="PIRSR000915-1"/>
    </source>
</evidence>
<organism evidence="5 6">
    <name type="scientific">Phyllotreta striolata</name>
    <name type="common">Striped flea beetle</name>
    <name type="synonym">Crioceris striolata</name>
    <dbReference type="NCBI Taxonomy" id="444603"/>
    <lineage>
        <taxon>Eukaryota</taxon>
        <taxon>Metazoa</taxon>
        <taxon>Ecdysozoa</taxon>
        <taxon>Arthropoda</taxon>
        <taxon>Hexapoda</taxon>
        <taxon>Insecta</taxon>
        <taxon>Pterygota</taxon>
        <taxon>Neoptera</taxon>
        <taxon>Endopterygota</taxon>
        <taxon>Coleoptera</taxon>
        <taxon>Polyphaga</taxon>
        <taxon>Cucujiformia</taxon>
        <taxon>Chrysomeloidea</taxon>
        <taxon>Chrysomelidae</taxon>
        <taxon>Galerucinae</taxon>
        <taxon>Alticini</taxon>
        <taxon>Phyllotreta</taxon>
    </lineage>
</organism>
<keyword evidence="6" id="KW-1185">Reference proteome</keyword>
<feature type="binding site" evidence="4">
    <location>
        <position position="62"/>
    </location>
    <ligand>
        <name>Mg(2+)</name>
        <dbReference type="ChEBI" id="CHEBI:18420"/>
    </ligand>
</feature>
<dbReference type="OrthoDB" id="413953at2759"/>
<protein>
    <recommendedName>
        <fullName evidence="7">Phosphoglycolate phosphatase</fullName>
    </recommendedName>
</protein>
<dbReference type="InterPro" id="IPR036412">
    <property type="entry name" value="HAD-like_sf"/>
</dbReference>
<keyword evidence="1" id="KW-0378">Hydrolase</keyword>
<evidence type="ECO:0000256" key="4">
    <source>
        <dbReference type="PIRSR" id="PIRSR000915-3"/>
    </source>
</evidence>
<dbReference type="NCBIfam" id="TIGR01452">
    <property type="entry name" value="PGP_euk"/>
    <property type="match status" value="1"/>
</dbReference>
<sequence length="370" mass="41551">MNYLLKLTKFFSIPVVLFPITLYIKQECNEKKNFSRQLKNLSKSPVEEVKSILDGIDVVLTDCDGVLWLENEPIQGSVEVINRFKEMGKRVIFITNNSTKIREEFATKSKRLGFNVGKEDILSTSYLAVSYLKNKGFNKKVYVVGSRGLTQELEQAGIKHCGVGPDVLQSNLKDAIDGFKPDPDVGAVIVGFDEHFSYQKLMKAATYLNRPGCIFIGTNTDERFPMDSSIIVPGTGAIVRSVETVAQRDAFVVGKPHPYIAEAIMTEYGIDPKKTIMIGDRCNTDILLGTRCGFQTLLVLTGVTTLKEVTEWKNSNKKEEQELVPDYYLDKLGDLLKFMNCYTCLRLGNPFVYNFYAATNPCPFYTTLKG</sequence>
<comment type="cofactor">
    <cofactor evidence="4">
        <name>Mg(2+)</name>
        <dbReference type="ChEBI" id="CHEBI:18420"/>
    </cofactor>
    <text evidence="4">Divalent metal ions. Mg(2+) is the most effective.</text>
</comment>
<evidence type="ECO:0000256" key="3">
    <source>
        <dbReference type="PIRSR" id="PIRSR000915-2"/>
    </source>
</evidence>
<accession>A0A9N9XJQ8</accession>
<keyword evidence="4" id="KW-0460">Magnesium</keyword>
<dbReference type="InterPro" id="IPR006349">
    <property type="entry name" value="PGP_euk"/>
</dbReference>
<name>A0A9N9XJQ8_PHYSR</name>
<feature type="binding site" evidence="4">
    <location>
        <position position="280"/>
    </location>
    <ligand>
        <name>Mg(2+)</name>
        <dbReference type="ChEBI" id="CHEBI:18420"/>
    </ligand>
</feature>
<keyword evidence="4" id="KW-0479">Metal-binding</keyword>
<feature type="binding site" evidence="4">
    <location>
        <position position="64"/>
    </location>
    <ligand>
        <name>Mg(2+)</name>
        <dbReference type="ChEBI" id="CHEBI:18420"/>
    </ligand>
</feature>
<dbReference type="EMBL" id="OU900105">
    <property type="protein sequence ID" value="CAG9856561.1"/>
    <property type="molecule type" value="Genomic_DNA"/>
</dbReference>
<evidence type="ECO:0008006" key="7">
    <source>
        <dbReference type="Google" id="ProtNLM"/>
    </source>
</evidence>
<dbReference type="GO" id="GO:0046872">
    <property type="term" value="F:metal ion binding"/>
    <property type="evidence" value="ECO:0007669"/>
    <property type="project" value="UniProtKB-KW"/>
</dbReference>
<dbReference type="PIRSF" id="PIRSF000915">
    <property type="entry name" value="PGP-type_phosphatase"/>
    <property type="match status" value="1"/>
</dbReference>
<dbReference type="Pfam" id="PF13344">
    <property type="entry name" value="Hydrolase_6"/>
    <property type="match status" value="1"/>
</dbReference>
<dbReference type="Pfam" id="PF13242">
    <property type="entry name" value="Hydrolase_like"/>
    <property type="match status" value="1"/>
</dbReference>
<gene>
    <name evidence="5" type="ORF">PHYEVI_LOCUS2982</name>
</gene>
<feature type="active site" description="Proton donor" evidence="2">
    <location>
        <position position="64"/>
    </location>
</feature>
<feature type="active site" description="Nucleophile" evidence="2">
    <location>
        <position position="62"/>
    </location>
</feature>
<dbReference type="Gene3D" id="3.40.50.1000">
    <property type="entry name" value="HAD superfamily/HAD-like"/>
    <property type="match status" value="2"/>
</dbReference>
<dbReference type="GO" id="GO:0005737">
    <property type="term" value="C:cytoplasm"/>
    <property type="evidence" value="ECO:0007669"/>
    <property type="project" value="TreeGrafter"/>
</dbReference>
<reference evidence="5" key="1">
    <citation type="submission" date="2022-01" db="EMBL/GenBank/DDBJ databases">
        <authorList>
            <person name="King R."/>
        </authorList>
    </citation>
    <scope>NUCLEOTIDE SEQUENCE</scope>
</reference>
<dbReference type="PANTHER" id="PTHR19288">
    <property type="entry name" value="4-NITROPHENYLPHOSPHATASE-RELATED"/>
    <property type="match status" value="1"/>
</dbReference>
<proteinExistence type="predicted"/>
<dbReference type="Proteomes" id="UP001153712">
    <property type="component" value="Chromosome 12"/>
</dbReference>